<evidence type="ECO:0000256" key="1">
    <source>
        <dbReference type="ARBA" id="ARBA00022729"/>
    </source>
</evidence>
<evidence type="ECO:0000313" key="3">
    <source>
        <dbReference type="EMBL" id="SHJ16621.1"/>
    </source>
</evidence>
<proteinExistence type="predicted"/>
<reference evidence="3 4" key="1">
    <citation type="submission" date="2016-11" db="EMBL/GenBank/DDBJ databases">
        <authorList>
            <person name="Jaros S."/>
            <person name="Januszkiewicz K."/>
            <person name="Wedrychowicz H."/>
        </authorList>
    </citation>
    <scope>NUCLEOTIDE SEQUENCE [LARGE SCALE GENOMIC DNA]</scope>
    <source>
        <strain evidence="3 4">DSM 21425</strain>
    </source>
</reference>
<dbReference type="InterPro" id="IPR026444">
    <property type="entry name" value="Secre_tail"/>
</dbReference>
<organism evidence="3 4">
    <name type="scientific">Mesonia phycicola</name>
    <dbReference type="NCBI Taxonomy" id="579105"/>
    <lineage>
        <taxon>Bacteria</taxon>
        <taxon>Pseudomonadati</taxon>
        <taxon>Bacteroidota</taxon>
        <taxon>Flavobacteriia</taxon>
        <taxon>Flavobacteriales</taxon>
        <taxon>Flavobacteriaceae</taxon>
        <taxon>Mesonia</taxon>
    </lineage>
</organism>
<dbReference type="InterPro" id="IPR008964">
    <property type="entry name" value="Invasin/intimin_cell_adhesion"/>
</dbReference>
<evidence type="ECO:0000313" key="4">
    <source>
        <dbReference type="Proteomes" id="UP000184225"/>
    </source>
</evidence>
<dbReference type="Gene3D" id="2.60.40.10">
    <property type="entry name" value="Immunoglobulins"/>
    <property type="match status" value="1"/>
</dbReference>
<gene>
    <name evidence="3" type="ORF">SAMN04488096_10999</name>
</gene>
<protein>
    <submittedName>
        <fullName evidence="3">Por secretion system C-terminal sorting domain-containing protein</fullName>
    </submittedName>
</protein>
<dbReference type="AlphaFoldDB" id="A0A1M6H338"/>
<accession>A0A1M6H338</accession>
<dbReference type="STRING" id="579105.SAMN04488096_10999"/>
<dbReference type="SUPFAM" id="SSF49373">
    <property type="entry name" value="Invasin/intimin cell-adhesion fragments"/>
    <property type="match status" value="1"/>
</dbReference>
<dbReference type="Pfam" id="PF18962">
    <property type="entry name" value="Por_Secre_tail"/>
    <property type="match status" value="1"/>
</dbReference>
<name>A0A1M6H338_9FLAO</name>
<sequence length="1054" mass="113903">MAKISNYFSMKKKYTSYSIMKFLALFVFLLISFNNQAQVTEIYTDYLGYWKSTSSANNSILPEDSHAVLAFTANGTTYSTGVNDTKLTSKGVSYTSANFRALPVLELPTTGGGSYYIGFGQLTDGIDNGTSTSSLPFTANPTGAELASYLTAGPNGLDLGTYFTNIPSTSTIRFELSSAGLDMIDVGDGIPDILVSQIAQVSTTKDELRFVDSGGNTVGNRVDVTLSAAPTLGTWQTDLFNFNGSPGQVNNNKTIKFASIELSEFGITASNITDAVALIYTPSGSTDPAFIAYNEPSIPVASNFNIVSQPTTSNCDGTLPSSFTIQVTDDAGNAVAQAGFNITANIKTGPGQLLGTLTRTTDASGQAVFDDLSFEVGGDHTIAFNSSSLKEVISATIADATSCGDATWNGSVDNDWNDANNWDIAEVPNANYNVTIPSGLTNYPILDINTGADNLILGDNTSIELNGHLFTIQGTITTGVNSYIDGSAANSELYMSGQAQQTIPSGFIDGDLANFTIENNNGVVVNTEMKITEILTVITGQLTTNGNITLTCDFTGNTAQIGEVTGSISGDITAEQCFPANRAYRFVSSSITTTTSIRANWQEDAATYDDATVLHNYGTHITGVGSNADGYNGFDYNPSGNPSMFTLNNSTQSWEAAANTTSNLTAGAPYRLIIRGDRFIDITDNDTPPTDTRLRATGTAATGSVTFNSGFNFTEGSFNFFGNPYHAIVDMEQVINSAAASNINPLYYYIWDPNSGTRGAYSTIEILTNTGTVGDGNNFLQPMQSAFFLTSNLGTTPSITFEESFKTVEQESTDIFRTANNEQKYLQLNIFQEELYYSSSNSSDGLKIKFQETGDNAYTYKDAPKLYNLDENIARDVNGNLVSIEVRNIPTDNETLQLFTDNYVTTNYIFKAELQGLDDYTVYLKDNYTNKSTVLSNGSIYSFRVDESISETLKTNRFIITFNKSTLGDDTYVSNEVQVYPNPTQEILNISTEDIDINGGTINIYDTMGRKVMNKTINENFNNQLNISTLPTGIYLFNLQTTNGSIFTQKIVKQ</sequence>
<dbReference type="EMBL" id="FQYY01000009">
    <property type="protein sequence ID" value="SHJ16621.1"/>
    <property type="molecule type" value="Genomic_DNA"/>
</dbReference>
<keyword evidence="4" id="KW-1185">Reference proteome</keyword>
<dbReference type="NCBIfam" id="TIGR04183">
    <property type="entry name" value="Por_Secre_tail"/>
    <property type="match status" value="1"/>
</dbReference>
<dbReference type="Proteomes" id="UP000184225">
    <property type="component" value="Unassembled WGS sequence"/>
</dbReference>
<keyword evidence="1" id="KW-0732">Signal</keyword>
<dbReference type="InterPro" id="IPR013783">
    <property type="entry name" value="Ig-like_fold"/>
</dbReference>
<feature type="domain" description="Secretion system C-terminal sorting" evidence="2">
    <location>
        <begin position="979"/>
        <end position="1052"/>
    </location>
</feature>
<evidence type="ECO:0000259" key="2">
    <source>
        <dbReference type="Pfam" id="PF18962"/>
    </source>
</evidence>